<proteinExistence type="predicted"/>
<reference evidence="1 2" key="1">
    <citation type="submission" date="2020-08" db="EMBL/GenBank/DDBJ databases">
        <title>Aphidius gifuensis genome sequencing and assembly.</title>
        <authorList>
            <person name="Du Z."/>
        </authorList>
    </citation>
    <scope>NUCLEOTIDE SEQUENCE [LARGE SCALE GENOMIC DNA]</scope>
    <source>
        <strain evidence="1">YNYX2018</strain>
        <tissue evidence="1">Adults</tissue>
    </source>
</reference>
<sequence length="123" mass="14494">MDDDLFVQTKSSTSDKSKRVLITDVTQSSSHEKTIHPDVELSKQSVTSNPKYGLMDLIWQIITLKFFKTKKIETQNLQIASTKKTRTLDPMEISRIYELKNYQYIRPQDSKDFRQFNNYKKLP</sequence>
<protein>
    <submittedName>
        <fullName evidence="1">Uncharacterized protein</fullName>
    </submittedName>
</protein>
<organism evidence="1 2">
    <name type="scientific">Aphidius gifuensis</name>
    <name type="common">Parasitoid wasp</name>
    <dbReference type="NCBI Taxonomy" id="684658"/>
    <lineage>
        <taxon>Eukaryota</taxon>
        <taxon>Metazoa</taxon>
        <taxon>Ecdysozoa</taxon>
        <taxon>Arthropoda</taxon>
        <taxon>Hexapoda</taxon>
        <taxon>Insecta</taxon>
        <taxon>Pterygota</taxon>
        <taxon>Neoptera</taxon>
        <taxon>Endopterygota</taxon>
        <taxon>Hymenoptera</taxon>
        <taxon>Apocrita</taxon>
        <taxon>Ichneumonoidea</taxon>
        <taxon>Braconidae</taxon>
        <taxon>Aphidiinae</taxon>
        <taxon>Aphidius</taxon>
    </lineage>
</organism>
<dbReference type="AlphaFoldDB" id="A0A834Y2Q0"/>
<evidence type="ECO:0000313" key="2">
    <source>
        <dbReference type="Proteomes" id="UP000639338"/>
    </source>
</evidence>
<comment type="caution">
    <text evidence="1">The sequence shown here is derived from an EMBL/GenBank/DDBJ whole genome shotgun (WGS) entry which is preliminary data.</text>
</comment>
<name>A0A834Y2Q0_APHGI</name>
<keyword evidence="2" id="KW-1185">Reference proteome</keyword>
<gene>
    <name evidence="1" type="ORF">HCN44_009616</name>
</gene>
<evidence type="ECO:0000313" key="1">
    <source>
        <dbReference type="EMBL" id="KAF7998218.1"/>
    </source>
</evidence>
<dbReference type="EMBL" id="JACMRX010000001">
    <property type="protein sequence ID" value="KAF7998218.1"/>
    <property type="molecule type" value="Genomic_DNA"/>
</dbReference>
<dbReference type="Proteomes" id="UP000639338">
    <property type="component" value="Unassembled WGS sequence"/>
</dbReference>
<accession>A0A834Y2Q0</accession>